<dbReference type="RefSeq" id="WP_189295000.1">
    <property type="nucleotide sequence ID" value="NZ_BMRP01000001.1"/>
</dbReference>
<gene>
    <name evidence="1" type="ORF">GCM10010211_00280</name>
</gene>
<sequence length="68" mass="7644">MSEALPGQPGPTLQSIYDELEPDERESMVIRLLDGSSAERLALVLRKHGHHVSASTIRTYRRSLQEDV</sequence>
<comment type="caution">
    <text evidence="1">The sequence shown here is derived from an EMBL/GenBank/DDBJ whole genome shotgun (WGS) entry which is preliminary data.</text>
</comment>
<dbReference type="EMBL" id="BMRP01000001">
    <property type="protein sequence ID" value="GGU41269.1"/>
    <property type="molecule type" value="Genomic_DNA"/>
</dbReference>
<protein>
    <submittedName>
        <fullName evidence="1">Uncharacterized protein</fullName>
    </submittedName>
</protein>
<dbReference type="Proteomes" id="UP000654471">
    <property type="component" value="Unassembled WGS sequence"/>
</dbReference>
<accession>A0ABQ2UMV0</accession>
<organism evidence="1 2">
    <name type="scientific">Streptomyces albospinus</name>
    <dbReference type="NCBI Taxonomy" id="285515"/>
    <lineage>
        <taxon>Bacteria</taxon>
        <taxon>Bacillati</taxon>
        <taxon>Actinomycetota</taxon>
        <taxon>Actinomycetes</taxon>
        <taxon>Kitasatosporales</taxon>
        <taxon>Streptomycetaceae</taxon>
        <taxon>Streptomyces</taxon>
    </lineage>
</organism>
<proteinExistence type="predicted"/>
<name>A0ABQ2UMV0_9ACTN</name>
<evidence type="ECO:0000313" key="2">
    <source>
        <dbReference type="Proteomes" id="UP000654471"/>
    </source>
</evidence>
<keyword evidence="2" id="KW-1185">Reference proteome</keyword>
<evidence type="ECO:0000313" key="1">
    <source>
        <dbReference type="EMBL" id="GGU41269.1"/>
    </source>
</evidence>
<reference evidence="2" key="1">
    <citation type="journal article" date="2019" name="Int. J. Syst. Evol. Microbiol.">
        <title>The Global Catalogue of Microorganisms (GCM) 10K type strain sequencing project: providing services to taxonomists for standard genome sequencing and annotation.</title>
        <authorList>
            <consortium name="The Broad Institute Genomics Platform"/>
            <consortium name="The Broad Institute Genome Sequencing Center for Infectious Disease"/>
            <person name="Wu L."/>
            <person name="Ma J."/>
        </authorList>
    </citation>
    <scope>NUCLEOTIDE SEQUENCE [LARGE SCALE GENOMIC DNA]</scope>
    <source>
        <strain evidence="2">JCM 3399</strain>
    </source>
</reference>